<evidence type="ECO:0000313" key="1">
    <source>
        <dbReference type="EMBL" id="KAA3466843.1"/>
    </source>
</evidence>
<accession>A0A5B6VCM0</accession>
<comment type="caution">
    <text evidence="1">The sequence shown here is derived from an EMBL/GenBank/DDBJ whole genome shotgun (WGS) entry which is preliminary data.</text>
</comment>
<name>A0A5B6VCM0_9ROSI</name>
<evidence type="ECO:0000313" key="2">
    <source>
        <dbReference type="Proteomes" id="UP000325315"/>
    </source>
</evidence>
<dbReference type="OrthoDB" id="1305902at2759"/>
<dbReference type="EMBL" id="SMMG02000007">
    <property type="protein sequence ID" value="KAA3466843.1"/>
    <property type="molecule type" value="Genomic_DNA"/>
</dbReference>
<dbReference type="AlphaFoldDB" id="A0A5B6VCM0"/>
<organism evidence="1 2">
    <name type="scientific">Gossypium australe</name>
    <dbReference type="NCBI Taxonomy" id="47621"/>
    <lineage>
        <taxon>Eukaryota</taxon>
        <taxon>Viridiplantae</taxon>
        <taxon>Streptophyta</taxon>
        <taxon>Embryophyta</taxon>
        <taxon>Tracheophyta</taxon>
        <taxon>Spermatophyta</taxon>
        <taxon>Magnoliopsida</taxon>
        <taxon>eudicotyledons</taxon>
        <taxon>Gunneridae</taxon>
        <taxon>Pentapetalae</taxon>
        <taxon>rosids</taxon>
        <taxon>malvids</taxon>
        <taxon>Malvales</taxon>
        <taxon>Malvaceae</taxon>
        <taxon>Malvoideae</taxon>
        <taxon>Gossypium</taxon>
    </lineage>
</organism>
<reference evidence="2" key="1">
    <citation type="journal article" date="2019" name="Plant Biotechnol. J.">
        <title>Genome sequencing of the Australian wild diploid species Gossypium australe highlights disease resistance and delayed gland morphogenesis.</title>
        <authorList>
            <person name="Cai Y."/>
            <person name="Cai X."/>
            <person name="Wang Q."/>
            <person name="Wang P."/>
            <person name="Zhang Y."/>
            <person name="Cai C."/>
            <person name="Xu Y."/>
            <person name="Wang K."/>
            <person name="Zhou Z."/>
            <person name="Wang C."/>
            <person name="Geng S."/>
            <person name="Li B."/>
            <person name="Dong Q."/>
            <person name="Hou Y."/>
            <person name="Wang H."/>
            <person name="Ai P."/>
            <person name="Liu Z."/>
            <person name="Yi F."/>
            <person name="Sun M."/>
            <person name="An G."/>
            <person name="Cheng J."/>
            <person name="Zhang Y."/>
            <person name="Shi Q."/>
            <person name="Xie Y."/>
            <person name="Shi X."/>
            <person name="Chang Y."/>
            <person name="Huang F."/>
            <person name="Chen Y."/>
            <person name="Hong S."/>
            <person name="Mi L."/>
            <person name="Sun Q."/>
            <person name="Zhang L."/>
            <person name="Zhou B."/>
            <person name="Peng R."/>
            <person name="Zhang X."/>
            <person name="Liu F."/>
        </authorList>
    </citation>
    <scope>NUCLEOTIDE SEQUENCE [LARGE SCALE GENOMIC DNA]</scope>
    <source>
        <strain evidence="2">cv. PA1801</strain>
    </source>
</reference>
<sequence length="69" mass="7981">MQLRCNIANFKQIEGNNLYKVHRKCPHHGMQEWQQLHIFYNGLGGSLRAEIDGAFSKAFMNNTYGEPIN</sequence>
<gene>
    <name evidence="1" type="ORF">EPI10_001907</name>
</gene>
<keyword evidence="2" id="KW-1185">Reference proteome</keyword>
<dbReference type="Proteomes" id="UP000325315">
    <property type="component" value="Unassembled WGS sequence"/>
</dbReference>
<proteinExistence type="predicted"/>
<protein>
    <submittedName>
        <fullName evidence="1">Retrotransposon gag protein</fullName>
    </submittedName>
</protein>